<reference evidence="2" key="1">
    <citation type="journal article" date="2013" name="Extremophiles">
        <title>Proteinivorax tanatarense gen. nov., sp. nov., an anaerobic, haloalkaliphilic, proteolytic bacterium isolated from a decaying algal bloom, and proposal of Proteinivoraceae fam. nov.</title>
        <authorList>
            <person name="Kevbrin V."/>
            <person name="Boltyanskaya Y."/>
            <person name="Zhilina T."/>
            <person name="Kolganova T."/>
            <person name="Lavrentjeva E."/>
            <person name="Kuznetsov B."/>
        </authorList>
    </citation>
    <scope>NUCLEOTIDE SEQUENCE</scope>
    <source>
        <strain evidence="2">Z-910T</strain>
    </source>
</reference>
<gene>
    <name evidence="2" type="ORF">PRVXT_001639</name>
</gene>
<evidence type="ECO:0000313" key="2">
    <source>
        <dbReference type="EMBL" id="XBX73645.1"/>
    </source>
</evidence>
<dbReference type="Pfam" id="PF13480">
    <property type="entry name" value="Acetyltransf_6"/>
    <property type="match status" value="1"/>
</dbReference>
<proteinExistence type="predicted"/>
<sequence length="306" mass="36643">MVIIHNNQIVGIAPFVEKQNKKGLLKWTSLEFMGMGDYRNVIINRQEGNEQSIIKKIFTVISNMQNKWDLINLTHIKHDSTLANYLLKTQYNKHFKYMKECPQIKLSQHKKFEEFQRKYPVAKRTRKRLNKLQRETQYNFKVEKGITEATLDEFMALYTKENNHLVKDKNRRNRKNIYANKFMVEFLRNILKNNEKVRAFTIRDSTGKLLSYKLAYQYNNILHSWNGAYDPNYLKYSIGKITYYEMLSHFFTDSGKEVATLDLGAGRYPWKFEWTSYFIFNYKLQVPLNKKGTIVQKLYQIHHCIN</sequence>
<dbReference type="Gene3D" id="3.40.630.30">
    <property type="match status" value="1"/>
</dbReference>
<dbReference type="InterPro" id="IPR038740">
    <property type="entry name" value="BioF2-like_GNAT_dom"/>
</dbReference>
<evidence type="ECO:0000259" key="1">
    <source>
        <dbReference type="Pfam" id="PF13480"/>
    </source>
</evidence>
<dbReference type="AlphaFoldDB" id="A0AAU7VIK1"/>
<reference evidence="2" key="2">
    <citation type="submission" date="2024-06" db="EMBL/GenBank/DDBJ databases">
        <authorList>
            <person name="Petrova K.O."/>
            <person name="Toshchakov S.V."/>
            <person name="Boltjanskaja Y.V."/>
            <person name="Kevbrin V."/>
        </authorList>
    </citation>
    <scope>NUCLEOTIDE SEQUENCE</scope>
    <source>
        <strain evidence="2">Z-910T</strain>
    </source>
</reference>
<dbReference type="EMBL" id="CP158367">
    <property type="protein sequence ID" value="XBX73645.1"/>
    <property type="molecule type" value="Genomic_DNA"/>
</dbReference>
<protein>
    <submittedName>
        <fullName evidence="2">GNAT family N-acetyltransferase</fullName>
        <ecNumber evidence="2">2.3.1.-</ecNumber>
    </submittedName>
</protein>
<keyword evidence="2" id="KW-0808">Transferase</keyword>
<dbReference type="RefSeq" id="WP_350342407.1">
    <property type="nucleotide sequence ID" value="NZ_CP158367.1"/>
</dbReference>
<dbReference type="SUPFAM" id="SSF55729">
    <property type="entry name" value="Acyl-CoA N-acyltransferases (Nat)"/>
    <property type="match status" value="1"/>
</dbReference>
<feature type="domain" description="BioF2-like acetyltransferase" evidence="1">
    <location>
        <begin position="123"/>
        <end position="271"/>
    </location>
</feature>
<dbReference type="GO" id="GO:0016746">
    <property type="term" value="F:acyltransferase activity"/>
    <property type="evidence" value="ECO:0007669"/>
    <property type="project" value="UniProtKB-KW"/>
</dbReference>
<organism evidence="2">
    <name type="scientific">Proteinivorax tanatarense</name>
    <dbReference type="NCBI Taxonomy" id="1260629"/>
    <lineage>
        <taxon>Bacteria</taxon>
        <taxon>Bacillati</taxon>
        <taxon>Bacillota</taxon>
        <taxon>Clostridia</taxon>
        <taxon>Eubacteriales</taxon>
        <taxon>Proteinivoracaceae</taxon>
        <taxon>Proteinivorax</taxon>
    </lineage>
</organism>
<keyword evidence="2" id="KW-0012">Acyltransferase</keyword>
<dbReference type="InterPro" id="IPR016181">
    <property type="entry name" value="Acyl_CoA_acyltransferase"/>
</dbReference>
<accession>A0AAU7VIK1</accession>
<dbReference type="EC" id="2.3.1.-" evidence="2"/>
<name>A0AAU7VIK1_9FIRM</name>